<evidence type="ECO:0000313" key="1">
    <source>
        <dbReference type="EMBL" id="KAJ8637939.1"/>
    </source>
</evidence>
<organism evidence="1 2">
    <name type="scientific">Persea americana</name>
    <name type="common">Avocado</name>
    <dbReference type="NCBI Taxonomy" id="3435"/>
    <lineage>
        <taxon>Eukaryota</taxon>
        <taxon>Viridiplantae</taxon>
        <taxon>Streptophyta</taxon>
        <taxon>Embryophyta</taxon>
        <taxon>Tracheophyta</taxon>
        <taxon>Spermatophyta</taxon>
        <taxon>Magnoliopsida</taxon>
        <taxon>Magnoliidae</taxon>
        <taxon>Laurales</taxon>
        <taxon>Lauraceae</taxon>
        <taxon>Persea</taxon>
    </lineage>
</organism>
<proteinExistence type="predicted"/>
<accession>A0ACC2LX66</accession>
<comment type="caution">
    <text evidence="1">The sequence shown here is derived from an EMBL/GenBank/DDBJ whole genome shotgun (WGS) entry which is preliminary data.</text>
</comment>
<evidence type="ECO:0000313" key="2">
    <source>
        <dbReference type="Proteomes" id="UP001234297"/>
    </source>
</evidence>
<gene>
    <name evidence="1" type="ORF">MRB53_012206</name>
</gene>
<sequence length="117" mass="12906">MVFSSVLVATVATVSADLCQYIACNPQRLSSEEVLDLICCLPLQQLRRVRPFSFNGKVRFPCVALVWEIYLAEMLGCQVAIIFHASSTFYCSIQLTVKKLPVGNFSAHGTSDLQNSS</sequence>
<name>A0ACC2LX66_PERAE</name>
<dbReference type="Proteomes" id="UP001234297">
    <property type="component" value="Chromosome 3"/>
</dbReference>
<dbReference type="EMBL" id="CM056811">
    <property type="protein sequence ID" value="KAJ8637939.1"/>
    <property type="molecule type" value="Genomic_DNA"/>
</dbReference>
<protein>
    <submittedName>
        <fullName evidence="1">Uncharacterized protein</fullName>
    </submittedName>
</protein>
<reference evidence="1 2" key="1">
    <citation type="journal article" date="2022" name="Hortic Res">
        <title>A haplotype resolved chromosomal level avocado genome allows analysis of novel avocado genes.</title>
        <authorList>
            <person name="Nath O."/>
            <person name="Fletcher S.J."/>
            <person name="Hayward A."/>
            <person name="Shaw L.M."/>
            <person name="Masouleh A.K."/>
            <person name="Furtado A."/>
            <person name="Henry R.J."/>
            <person name="Mitter N."/>
        </authorList>
    </citation>
    <scope>NUCLEOTIDE SEQUENCE [LARGE SCALE GENOMIC DNA]</scope>
    <source>
        <strain evidence="2">cv. Hass</strain>
    </source>
</reference>
<keyword evidence="2" id="KW-1185">Reference proteome</keyword>